<comment type="caution">
    <text evidence="1">The sequence shown here is derived from an EMBL/GenBank/DDBJ whole genome shotgun (WGS) entry which is preliminary data.</text>
</comment>
<evidence type="ECO:0000313" key="2">
    <source>
        <dbReference type="Proteomes" id="UP001362999"/>
    </source>
</evidence>
<organism evidence="1 2">
    <name type="scientific">Favolaschia claudopus</name>
    <dbReference type="NCBI Taxonomy" id="2862362"/>
    <lineage>
        <taxon>Eukaryota</taxon>
        <taxon>Fungi</taxon>
        <taxon>Dikarya</taxon>
        <taxon>Basidiomycota</taxon>
        <taxon>Agaricomycotina</taxon>
        <taxon>Agaricomycetes</taxon>
        <taxon>Agaricomycetidae</taxon>
        <taxon>Agaricales</taxon>
        <taxon>Marasmiineae</taxon>
        <taxon>Mycenaceae</taxon>
        <taxon>Favolaschia</taxon>
    </lineage>
</organism>
<reference evidence="1 2" key="1">
    <citation type="journal article" date="2024" name="J Genomics">
        <title>Draft genome sequencing and assembly of Favolaschia claudopus CIRM-BRFM 2984 isolated from oak limbs.</title>
        <authorList>
            <person name="Navarro D."/>
            <person name="Drula E."/>
            <person name="Chaduli D."/>
            <person name="Cazenave R."/>
            <person name="Ahrendt S."/>
            <person name="Wang J."/>
            <person name="Lipzen A."/>
            <person name="Daum C."/>
            <person name="Barry K."/>
            <person name="Grigoriev I.V."/>
            <person name="Favel A."/>
            <person name="Rosso M.N."/>
            <person name="Martin F."/>
        </authorList>
    </citation>
    <scope>NUCLEOTIDE SEQUENCE [LARGE SCALE GENOMIC DNA]</scope>
    <source>
        <strain evidence="1 2">CIRM-BRFM 2984</strain>
    </source>
</reference>
<dbReference type="Proteomes" id="UP001362999">
    <property type="component" value="Unassembled WGS sequence"/>
</dbReference>
<proteinExistence type="predicted"/>
<sequence length="291" mass="31794">MSDRSMGYFVSASPLTQRPLVCIQLPHRTSSLDDPTRSLARRFHISAPHLLSTIESPQPPTNPLAELASSTPTLLTSVSSRQPTCTAQGYRPVDRSAVVQCRCSLLNLRSRDLTLNDICNVSADSSPLPLPLWSVSNPLTPLNIHPITHRLSNLKAVSMVFASPHRCAHVPHLTPPRSRSLSNRFADAVLQRGLASAPHRHIHPSPSSCARTRVHSVVLSPASRLEKGASVPFYGLALSTIPAACGSSRLFHLAPPRRRVYRENSPPHLTSFDSTLCPPVSFRLIHLNLPT</sequence>
<dbReference type="EMBL" id="JAWWNJ010000079">
    <property type="protein sequence ID" value="KAK7002480.1"/>
    <property type="molecule type" value="Genomic_DNA"/>
</dbReference>
<protein>
    <submittedName>
        <fullName evidence="1">Uncharacterized protein</fullName>
    </submittedName>
</protein>
<name>A0AAW0A8F1_9AGAR</name>
<keyword evidence="2" id="KW-1185">Reference proteome</keyword>
<dbReference type="AlphaFoldDB" id="A0AAW0A8F1"/>
<evidence type="ECO:0000313" key="1">
    <source>
        <dbReference type="EMBL" id="KAK7002480.1"/>
    </source>
</evidence>
<gene>
    <name evidence="1" type="ORF">R3P38DRAFT_3283435</name>
</gene>
<accession>A0AAW0A8F1</accession>